<dbReference type="GeneID" id="78478999"/>
<organism evidence="1 3">
    <name type="scientific">Faecalibaculum rodentium</name>
    <dbReference type="NCBI Taxonomy" id="1702221"/>
    <lineage>
        <taxon>Bacteria</taxon>
        <taxon>Bacillati</taxon>
        <taxon>Bacillota</taxon>
        <taxon>Erysipelotrichia</taxon>
        <taxon>Erysipelotrichales</taxon>
        <taxon>Erysipelotrichaceae</taxon>
        <taxon>Faecalibaculum</taxon>
    </lineage>
</organism>
<evidence type="ECO:0000313" key="3">
    <source>
        <dbReference type="Proteomes" id="UP000069771"/>
    </source>
</evidence>
<reference evidence="1 3" key="1">
    <citation type="journal article" date="2016" name="Gut Pathog.">
        <title>Whole genome sequencing of "Faecalibaculum rodentium" ALO17, isolated from C57BL/6J laboratory mouse feces.</title>
        <authorList>
            <person name="Lim S."/>
            <person name="Chang D.H."/>
            <person name="Ahn S."/>
            <person name="Kim B.C."/>
        </authorList>
    </citation>
    <scope>NUCLEOTIDE SEQUENCE [LARGE SCALE GENOMIC DNA]</scope>
    <source>
        <strain evidence="1 3">Alo17</strain>
    </source>
</reference>
<keyword evidence="3" id="KW-1185">Reference proteome</keyword>
<reference evidence="2 4" key="2">
    <citation type="submission" date="2016-11" db="EMBL/GenBank/DDBJ databases">
        <title>Description of two novel members of the family Erysipelotrichaceae: Ileibacterium lipovorans gen. nov., sp. nov. and Dubosiella newyorkensis, gen. nov., sp. nov.</title>
        <authorList>
            <person name="Cox L.M."/>
            <person name="Sohn J."/>
            <person name="Tyrrell K.L."/>
            <person name="Citron D.M."/>
            <person name="Lawson P.A."/>
            <person name="Patel N.B."/>
            <person name="Iizumi T."/>
            <person name="Perez-Perez G.I."/>
            <person name="Goldstein E.J."/>
            <person name="Blaser M.J."/>
        </authorList>
    </citation>
    <scope>NUCLEOTIDE SEQUENCE [LARGE SCALE GENOMIC DNA]</scope>
    <source>
        <strain evidence="2 4">NYU-BL-K8</strain>
    </source>
</reference>
<dbReference type="AlphaFoldDB" id="A0A140DY92"/>
<sequence length="59" mass="6626">MNISEIMAETGSIIVGRDAHSRIIVRSKQDGSICWYNSLERAASRDARIRDLHLDAAVR</sequence>
<gene>
    <name evidence="1" type="ORF">AALO17_24850</name>
    <name evidence="2" type="ORF">BO223_09995</name>
</gene>
<evidence type="ECO:0000313" key="1">
    <source>
        <dbReference type="EMBL" id="AMK55619.1"/>
    </source>
</evidence>
<dbReference type="KEGG" id="fro:AALO17_24850"/>
<evidence type="ECO:0000313" key="4">
    <source>
        <dbReference type="Proteomes" id="UP000186758"/>
    </source>
</evidence>
<dbReference type="Proteomes" id="UP000186758">
    <property type="component" value="Unassembled WGS sequence"/>
</dbReference>
<dbReference type="EMBL" id="CP011391">
    <property type="protein sequence ID" value="AMK55619.1"/>
    <property type="molecule type" value="Genomic_DNA"/>
</dbReference>
<name>A0A140DY92_9FIRM</name>
<proteinExistence type="predicted"/>
<protein>
    <submittedName>
        <fullName evidence="1">Uncharacterized protein</fullName>
    </submittedName>
</protein>
<accession>A0A140DY92</accession>
<dbReference type="RefSeq" id="WP_067559485.1">
    <property type="nucleotide sequence ID" value="NZ_CAJTBG010000031.1"/>
</dbReference>
<evidence type="ECO:0000313" key="2">
    <source>
        <dbReference type="EMBL" id="OLU43956.1"/>
    </source>
</evidence>
<dbReference type="Proteomes" id="UP000069771">
    <property type="component" value="Chromosome"/>
</dbReference>
<dbReference type="EMBL" id="MPJZ01000089">
    <property type="protein sequence ID" value="OLU43956.1"/>
    <property type="molecule type" value="Genomic_DNA"/>
</dbReference>